<organism evidence="2">
    <name type="scientific">uncultured marine crenarchaeote E37-7F</name>
    <dbReference type="NCBI Taxonomy" id="907717"/>
    <lineage>
        <taxon>Archaea</taxon>
        <taxon>Candidatus Bathyarchaeota</taxon>
        <taxon>environmental samples</taxon>
    </lineage>
</organism>
<sequence length="146" mass="16485">MMANVGRRMFFDELSKLLQKTVIAITVDGKTYTGNLEGYDPESMSICLTNAKDEEGKTIPKIFFIGNTISKIYATEKPFDLQALANRLERIFPRMVKLYDDIDVIVVMDRVRINASGLLEGSGPIAERAVRVYNEFIKDESKAENP</sequence>
<dbReference type="GO" id="GO:1990904">
    <property type="term" value="C:ribonucleoprotein complex"/>
    <property type="evidence" value="ECO:0007669"/>
    <property type="project" value="UniProtKB-KW"/>
</dbReference>
<keyword evidence="2" id="KW-0687">Ribonucleoprotein</keyword>
<dbReference type="Gene3D" id="3.30.310.60">
    <property type="entry name" value="Like-Sm ribonucleoprotein, C-terminal domain"/>
    <property type="match status" value="1"/>
</dbReference>
<name>G9BAN9_9ARCH</name>
<protein>
    <submittedName>
        <fullName evidence="2">Small nuclear ribonucleoprotein</fullName>
    </submittedName>
</protein>
<proteinExistence type="predicted"/>
<dbReference type="AlphaFoldDB" id="G9BAN9"/>
<dbReference type="InterPro" id="IPR028277">
    <property type="entry name" value="Lsm_C"/>
</dbReference>
<evidence type="ECO:0000313" key="2">
    <source>
        <dbReference type="EMBL" id="ADQ54395.1"/>
    </source>
</evidence>
<dbReference type="InterPro" id="IPR037156">
    <property type="entry name" value="Lsm_C_sf"/>
</dbReference>
<feature type="domain" description="Lsm C-terminal" evidence="1">
    <location>
        <begin position="81"/>
        <end position="139"/>
    </location>
</feature>
<gene>
    <name evidence="2" type="ORF">E37-7F_12</name>
</gene>
<dbReference type="Pfam" id="PF14894">
    <property type="entry name" value="Lsm_C"/>
    <property type="match status" value="1"/>
</dbReference>
<accession>G9BAN9</accession>
<reference evidence="2" key="1">
    <citation type="journal article" date="2012" name="Environ. Microbiol.">
        <title>Genetic structure of three fosmid-fragments encoding 16S rRNA genes of the Miscellaneous Crenarchaeotic Group (MCG): implications for physiology and evolution of marine sedimentary archaea.</title>
        <authorList>
            <person name="Li P.Y."/>
            <person name="Xie B.B."/>
            <person name="Zhang X.Y."/>
            <person name="Qin Q.L."/>
            <person name="Dang H.Y."/>
            <person name="Wang X.M."/>
            <person name="Chen X.L."/>
            <person name="Yu J."/>
            <person name="Zhang Y.Z."/>
        </authorList>
    </citation>
    <scope>NUCLEOTIDE SEQUENCE</scope>
</reference>
<dbReference type="EMBL" id="HQ214611">
    <property type="protein sequence ID" value="ADQ54395.1"/>
    <property type="molecule type" value="Genomic_DNA"/>
</dbReference>
<evidence type="ECO:0000259" key="1">
    <source>
        <dbReference type="Pfam" id="PF14894"/>
    </source>
</evidence>
<dbReference type="InterPro" id="IPR010920">
    <property type="entry name" value="LSM_dom_sf"/>
</dbReference>
<dbReference type="CDD" id="cd11679">
    <property type="entry name" value="archaeal_Sm_like"/>
    <property type="match status" value="1"/>
</dbReference>
<dbReference type="Gene3D" id="2.30.30.100">
    <property type="match status" value="1"/>
</dbReference>
<dbReference type="SUPFAM" id="SSF50182">
    <property type="entry name" value="Sm-like ribonucleoproteins"/>
    <property type="match status" value="1"/>
</dbReference>